<comment type="caution">
    <text evidence="13">The sequence shown here is derived from an EMBL/GenBank/DDBJ whole genome shotgun (WGS) entry which is preliminary data.</text>
</comment>
<dbReference type="Gene3D" id="3.10.20.30">
    <property type="match status" value="1"/>
</dbReference>
<comment type="catalytic activity">
    <reaction evidence="10">
        <text>a quinone + succinate = fumarate + a quinol</text>
        <dbReference type="Rhea" id="RHEA:40523"/>
        <dbReference type="ChEBI" id="CHEBI:24646"/>
        <dbReference type="ChEBI" id="CHEBI:29806"/>
        <dbReference type="ChEBI" id="CHEBI:30031"/>
        <dbReference type="ChEBI" id="CHEBI:132124"/>
        <dbReference type="EC" id="1.3.5.1"/>
    </reaction>
</comment>
<keyword evidence="5 10" id="KW-0479">Metal-binding</keyword>
<keyword evidence="9 10" id="KW-0003">3Fe-4S</keyword>
<dbReference type="GO" id="GO:0051539">
    <property type="term" value="F:4 iron, 4 sulfur cluster binding"/>
    <property type="evidence" value="ECO:0007669"/>
    <property type="project" value="UniProtKB-KW"/>
</dbReference>
<dbReference type="PANTHER" id="PTHR11921:SF41">
    <property type="entry name" value="SUCCINATE DEHYDROGENASE"/>
    <property type="match status" value="1"/>
</dbReference>
<dbReference type="PROSITE" id="PS00198">
    <property type="entry name" value="4FE4S_FER_1"/>
    <property type="match status" value="1"/>
</dbReference>
<evidence type="ECO:0000256" key="9">
    <source>
        <dbReference type="ARBA" id="ARBA00023291"/>
    </source>
</evidence>
<dbReference type="Pfam" id="PF13085">
    <property type="entry name" value="Fer2_3"/>
    <property type="match status" value="1"/>
</dbReference>
<comment type="similarity">
    <text evidence="1 10">Belongs to the succinate dehydrogenase/fumarate reductase iron-sulfur protein family.</text>
</comment>
<evidence type="ECO:0000259" key="12">
    <source>
        <dbReference type="PROSITE" id="PS51379"/>
    </source>
</evidence>
<evidence type="ECO:0000256" key="1">
    <source>
        <dbReference type="ARBA" id="ARBA00009433"/>
    </source>
</evidence>
<dbReference type="GO" id="GO:0046872">
    <property type="term" value="F:metal ion binding"/>
    <property type="evidence" value="ECO:0007669"/>
    <property type="project" value="UniProtKB-KW"/>
</dbReference>
<evidence type="ECO:0000259" key="11">
    <source>
        <dbReference type="PROSITE" id="PS51085"/>
    </source>
</evidence>
<dbReference type="Gene3D" id="1.10.1060.10">
    <property type="entry name" value="Alpha-helical ferredoxin"/>
    <property type="match status" value="1"/>
</dbReference>
<evidence type="ECO:0000313" key="14">
    <source>
        <dbReference type="Proteomes" id="UP000525652"/>
    </source>
</evidence>
<dbReference type="EMBL" id="JACHVA010000141">
    <property type="protein sequence ID" value="MBC2604264.1"/>
    <property type="molecule type" value="Genomic_DNA"/>
</dbReference>
<dbReference type="GO" id="GO:0051537">
    <property type="term" value="F:2 iron, 2 sulfur cluster binding"/>
    <property type="evidence" value="ECO:0007669"/>
    <property type="project" value="UniProtKB-KW"/>
</dbReference>
<dbReference type="InterPro" id="IPR050573">
    <property type="entry name" value="SDH/FRD_Iron-Sulfur"/>
</dbReference>
<dbReference type="RefSeq" id="WP_185694879.1">
    <property type="nucleotide sequence ID" value="NZ_JACHVA010000141.1"/>
</dbReference>
<keyword evidence="7 10" id="KW-0408">Iron</keyword>
<evidence type="ECO:0000256" key="8">
    <source>
        <dbReference type="ARBA" id="ARBA00023014"/>
    </source>
</evidence>
<name>A0A7X1E6H6_9BACT</name>
<keyword evidence="6" id="KW-0560">Oxidoreductase</keyword>
<dbReference type="InterPro" id="IPR036010">
    <property type="entry name" value="2Fe-2S_ferredoxin-like_sf"/>
</dbReference>
<evidence type="ECO:0000256" key="6">
    <source>
        <dbReference type="ARBA" id="ARBA00023002"/>
    </source>
</evidence>
<dbReference type="SUPFAM" id="SSF54292">
    <property type="entry name" value="2Fe-2S ferredoxin-like"/>
    <property type="match status" value="1"/>
</dbReference>
<dbReference type="InterPro" id="IPR009051">
    <property type="entry name" value="Helical_ferredxn"/>
</dbReference>
<evidence type="ECO:0000313" key="13">
    <source>
        <dbReference type="EMBL" id="MBC2604264.1"/>
    </source>
</evidence>
<dbReference type="PROSITE" id="PS51085">
    <property type="entry name" value="2FE2S_FER_2"/>
    <property type="match status" value="1"/>
</dbReference>
<dbReference type="PROSITE" id="PS51379">
    <property type="entry name" value="4FE4S_FER_2"/>
    <property type="match status" value="1"/>
</dbReference>
<dbReference type="GO" id="GO:0022904">
    <property type="term" value="P:respiratory electron transport chain"/>
    <property type="evidence" value="ECO:0007669"/>
    <property type="project" value="TreeGrafter"/>
</dbReference>
<dbReference type="GO" id="GO:0006099">
    <property type="term" value="P:tricarboxylic acid cycle"/>
    <property type="evidence" value="ECO:0007669"/>
    <property type="project" value="UniProtKB-KW"/>
</dbReference>
<organism evidence="13 14">
    <name type="scientific">Puniceicoccus vermicola</name>
    <dbReference type="NCBI Taxonomy" id="388746"/>
    <lineage>
        <taxon>Bacteria</taxon>
        <taxon>Pseudomonadati</taxon>
        <taxon>Verrucomicrobiota</taxon>
        <taxon>Opitutia</taxon>
        <taxon>Puniceicoccales</taxon>
        <taxon>Puniceicoccaceae</taxon>
        <taxon>Puniceicoccus</taxon>
    </lineage>
</organism>
<keyword evidence="2 10" id="KW-0004">4Fe-4S</keyword>
<dbReference type="InterPro" id="IPR012675">
    <property type="entry name" value="Beta-grasp_dom_sf"/>
</dbReference>
<keyword evidence="14" id="KW-1185">Reference proteome</keyword>
<dbReference type="GO" id="GO:0051538">
    <property type="term" value="F:3 iron, 4 sulfur cluster binding"/>
    <property type="evidence" value="ECO:0007669"/>
    <property type="project" value="UniProtKB-KW"/>
</dbReference>
<comment type="cofactor">
    <cofactor evidence="10">
        <name>[2Fe-2S] cluster</name>
        <dbReference type="ChEBI" id="CHEBI:190135"/>
    </cofactor>
    <text evidence="10">Binds 1 [2Fe-2S] cluster.</text>
</comment>
<keyword evidence="3" id="KW-0816">Tricarboxylic acid cycle</keyword>
<evidence type="ECO:0000256" key="10">
    <source>
        <dbReference type="RuleBase" id="RU361237"/>
    </source>
</evidence>
<evidence type="ECO:0000256" key="5">
    <source>
        <dbReference type="ARBA" id="ARBA00022723"/>
    </source>
</evidence>
<feature type="domain" description="4Fe-4S ferredoxin-type" evidence="12">
    <location>
        <begin position="150"/>
        <end position="179"/>
    </location>
</feature>
<dbReference type="PROSITE" id="PS00197">
    <property type="entry name" value="2FE2S_FER_1"/>
    <property type="match status" value="1"/>
</dbReference>
<feature type="domain" description="2Fe-2S ferredoxin-type" evidence="11">
    <location>
        <begin position="1"/>
        <end position="103"/>
    </location>
</feature>
<accession>A0A7X1E6H6</accession>
<sequence>MKLHLKIWRQKSANAAGGFESYELPDVSEGSSFLEMLDILNEQLVDKGEPPVAFDHDCREGICGMCSMVINGQPHGPEKATTACQLHMRHFKDGDTITIEPWRAKAFPVQKDLVVDRTAFDGIIQSGGFITARTGSAQDANLTPIGKEVADKAMDAAACIGCGACVAACPNGSAMLFAGAKVTHLNSLPQGKAERDRRVLGVVHAMDEAGFGNCTNYGECQEACPKEIKLDVIAKMNRDYALASVRSFFSKAG</sequence>
<dbReference type="GO" id="GO:0008177">
    <property type="term" value="F:succinate dehydrogenase (quinone) activity"/>
    <property type="evidence" value="ECO:0007669"/>
    <property type="project" value="UniProtKB-EC"/>
</dbReference>
<dbReference type="InterPro" id="IPR017900">
    <property type="entry name" value="4Fe4S_Fe_S_CS"/>
</dbReference>
<keyword evidence="8 10" id="KW-0411">Iron-sulfur</keyword>
<proteinExistence type="inferred from homology"/>
<evidence type="ECO:0000256" key="3">
    <source>
        <dbReference type="ARBA" id="ARBA00022532"/>
    </source>
</evidence>
<dbReference type="PANTHER" id="PTHR11921">
    <property type="entry name" value="SUCCINATE DEHYDROGENASE IRON-SULFUR PROTEIN"/>
    <property type="match status" value="1"/>
</dbReference>
<evidence type="ECO:0000256" key="2">
    <source>
        <dbReference type="ARBA" id="ARBA00022485"/>
    </source>
</evidence>
<dbReference type="NCBIfam" id="NF005746">
    <property type="entry name" value="PRK07570.1"/>
    <property type="match status" value="1"/>
</dbReference>
<comment type="cofactor">
    <cofactor evidence="10">
        <name>[4Fe-4S] cluster</name>
        <dbReference type="ChEBI" id="CHEBI:49883"/>
    </cofactor>
    <text evidence="10">Binds 1 [4Fe-4S] cluster.</text>
</comment>
<dbReference type="Proteomes" id="UP000525652">
    <property type="component" value="Unassembled WGS sequence"/>
</dbReference>
<gene>
    <name evidence="13" type="ORF">H5P30_20990</name>
</gene>
<dbReference type="InterPro" id="IPR006058">
    <property type="entry name" value="2Fe2S_fd_BS"/>
</dbReference>
<protein>
    <recommendedName>
        <fullName evidence="10">Succinate dehydrogenase iron-sulfur subunit</fullName>
        <ecNumber evidence="10">1.3.5.1</ecNumber>
    </recommendedName>
</protein>
<dbReference type="EC" id="1.3.5.1" evidence="10"/>
<reference evidence="13 14" key="1">
    <citation type="submission" date="2020-07" db="EMBL/GenBank/DDBJ databases">
        <authorList>
            <person name="Feng X."/>
        </authorList>
    </citation>
    <scope>NUCLEOTIDE SEQUENCE [LARGE SCALE GENOMIC DNA]</scope>
    <source>
        <strain evidence="13 14">JCM14086</strain>
    </source>
</reference>
<dbReference type="NCBIfam" id="TIGR00384">
    <property type="entry name" value="dhsB"/>
    <property type="match status" value="1"/>
</dbReference>
<dbReference type="InterPro" id="IPR017896">
    <property type="entry name" value="4Fe4S_Fe-S-bd"/>
</dbReference>
<dbReference type="GO" id="GO:0009055">
    <property type="term" value="F:electron transfer activity"/>
    <property type="evidence" value="ECO:0007669"/>
    <property type="project" value="InterPro"/>
</dbReference>
<dbReference type="Pfam" id="PF12838">
    <property type="entry name" value="Fer4_7"/>
    <property type="match status" value="1"/>
</dbReference>
<dbReference type="InterPro" id="IPR025192">
    <property type="entry name" value="Succ_DH/fum_Rdtase_N"/>
</dbReference>
<keyword evidence="4 10" id="KW-0001">2Fe-2S</keyword>
<evidence type="ECO:0000256" key="4">
    <source>
        <dbReference type="ARBA" id="ARBA00022714"/>
    </source>
</evidence>
<evidence type="ECO:0000256" key="7">
    <source>
        <dbReference type="ARBA" id="ARBA00023004"/>
    </source>
</evidence>
<dbReference type="InterPro" id="IPR001041">
    <property type="entry name" value="2Fe-2S_ferredoxin-type"/>
</dbReference>
<dbReference type="AlphaFoldDB" id="A0A7X1E6H6"/>
<dbReference type="InterPro" id="IPR004489">
    <property type="entry name" value="Succ_DH/fum_Rdtase_Fe-S"/>
</dbReference>
<comment type="cofactor">
    <cofactor evidence="10">
        <name>[3Fe-4S] cluster</name>
        <dbReference type="ChEBI" id="CHEBI:21137"/>
    </cofactor>
    <text evidence="10">Binds 1 [3Fe-4S] cluster.</text>
</comment>
<dbReference type="SUPFAM" id="SSF46548">
    <property type="entry name" value="alpha-helical ferredoxin"/>
    <property type="match status" value="1"/>
</dbReference>